<dbReference type="PANTHER" id="PTHR40980">
    <property type="entry name" value="PLUG DOMAIN-CONTAINING PROTEIN"/>
    <property type="match status" value="1"/>
</dbReference>
<dbReference type="PANTHER" id="PTHR40980:SF4">
    <property type="entry name" value="TONB-DEPENDENT RECEPTOR-LIKE BETA-BARREL DOMAIN-CONTAINING PROTEIN"/>
    <property type="match status" value="1"/>
</dbReference>
<evidence type="ECO:0000256" key="2">
    <source>
        <dbReference type="ARBA" id="ARBA00023136"/>
    </source>
</evidence>
<dbReference type="Pfam" id="PF13620">
    <property type="entry name" value="CarboxypepD_reg"/>
    <property type="match status" value="1"/>
</dbReference>
<keyword evidence="4" id="KW-0732">Signal</keyword>
<keyword evidence="2" id="KW-0472">Membrane</keyword>
<dbReference type="Gene3D" id="2.60.40.1120">
    <property type="entry name" value="Carboxypeptidase-like, regulatory domain"/>
    <property type="match status" value="1"/>
</dbReference>
<feature type="chain" id="PRO_5014616592" description="Outer membrane protein beta-barrel domain-containing protein" evidence="4">
    <location>
        <begin position="20"/>
        <end position="803"/>
    </location>
</feature>
<dbReference type="Gene3D" id="2.40.170.20">
    <property type="entry name" value="TonB-dependent receptor, beta-barrel domain"/>
    <property type="match status" value="1"/>
</dbReference>
<evidence type="ECO:0000313" key="7">
    <source>
        <dbReference type="Proteomes" id="UP000232883"/>
    </source>
</evidence>
<sequence>MKTVLIYLLSTALISPVLAQTTVRGSLLDRANKPLPFASIALINARDSSLVKGNLASAEGQFLFEQVKPGQYRISVTMVGFQPTKSAVITVIDSPVVVPALLLNETTQELKEVAVSAQKPLFEQQIDRMVINVQSSIMAAGSTVLDILERSPGVTVDRNNSVLAMNGKQGVMVMLNGKLSRIPLTSLLPMLGGMNAGNIEKIELITTPPAQYDAEGNAGLINIVTRRNTSLGTNGSWTTNFGYGRWERAGVSGNINRKTEKVSLFADYSGQMNHLIRLYTFSRTLTQPVPTYTEGTITRNQRDWVHNGQAGLEWSLNPRTTFSSLATLQNYQSNQIAFNYAKTTRLGLPLTEVNVRDDELNDTWTYTGNVNLRHTLPKGAISVDVDYIHYWNNNPHRYQFDTDYKQENRLEREFVRNSKQTPIRLWVAKLDYSQNLNKTIKLETGAKSTFAHFNNNIRFERQQNDNWIVDSTLSQNVQMNETIWAGYINLGGQVTAKNRLQAGLRYEHTQTDLRTIDGKPLVYRNYGNWFPTVFWVHTLNPASSIQLSYSQRISRPTFLQLAPYLYYADPSNSGGGNERLLPGLSKVIQGTYQFKKNFLLTLGYTRIINAISFNLTVIPAENRQVTRPENLDQADNLSLTFSFPLVLTPWWQMQTSLLGYRQATQFTQEGITQQQHQHAFRLTHSQTFTLPHNFAAEVSGFYQSRSLIGVMHRRPFGVLNIAVKKQLPGNKGSLRLAGEDLLWSSFLAYEVSNPSQGYSATAGGRGNHTRLLRLTYTRSFGNQKVKVNTTRITGSDDERKRIN</sequence>
<evidence type="ECO:0000259" key="5">
    <source>
        <dbReference type="Pfam" id="PF14905"/>
    </source>
</evidence>
<comment type="subcellular location">
    <subcellularLocation>
        <location evidence="1">Cell outer membrane</location>
    </subcellularLocation>
</comment>
<keyword evidence="7" id="KW-1185">Reference proteome</keyword>
<dbReference type="KEGG" id="spir:CWM47_18720"/>
<evidence type="ECO:0000256" key="3">
    <source>
        <dbReference type="ARBA" id="ARBA00023237"/>
    </source>
</evidence>
<evidence type="ECO:0000256" key="4">
    <source>
        <dbReference type="SAM" id="SignalP"/>
    </source>
</evidence>
<dbReference type="SUPFAM" id="SSF56935">
    <property type="entry name" value="Porins"/>
    <property type="match status" value="1"/>
</dbReference>
<dbReference type="InterPro" id="IPR037066">
    <property type="entry name" value="Plug_dom_sf"/>
</dbReference>
<dbReference type="AlphaFoldDB" id="A0A2K8Z1A3"/>
<dbReference type="GO" id="GO:0009279">
    <property type="term" value="C:cell outer membrane"/>
    <property type="evidence" value="ECO:0007669"/>
    <property type="project" value="UniProtKB-SubCell"/>
</dbReference>
<protein>
    <recommendedName>
        <fullName evidence="5">Outer membrane protein beta-barrel domain-containing protein</fullName>
    </recommendedName>
</protein>
<accession>A0A2K8Z1A3</accession>
<evidence type="ECO:0000313" key="6">
    <source>
        <dbReference type="EMBL" id="AUD03682.1"/>
    </source>
</evidence>
<dbReference type="RefSeq" id="WP_100989749.1">
    <property type="nucleotide sequence ID" value="NZ_CP025096.1"/>
</dbReference>
<dbReference type="InterPro" id="IPR041700">
    <property type="entry name" value="OMP_b-brl_3"/>
</dbReference>
<organism evidence="6 7">
    <name type="scientific">Spirosoma pollinicola</name>
    <dbReference type="NCBI Taxonomy" id="2057025"/>
    <lineage>
        <taxon>Bacteria</taxon>
        <taxon>Pseudomonadati</taxon>
        <taxon>Bacteroidota</taxon>
        <taxon>Cytophagia</taxon>
        <taxon>Cytophagales</taxon>
        <taxon>Cytophagaceae</taxon>
        <taxon>Spirosoma</taxon>
    </lineage>
</organism>
<reference evidence="6 7" key="1">
    <citation type="submission" date="2017-11" db="EMBL/GenBank/DDBJ databases">
        <title>Taxonomic description and genome sequences of Spirosoma HA7 sp. nov., isolated from pollen microhabitat of Corylus avellana.</title>
        <authorList>
            <person name="Ambika Manirajan B."/>
            <person name="Suarez C."/>
            <person name="Ratering S."/>
            <person name="Geissler-Plaum R."/>
            <person name="Cardinale M."/>
            <person name="Sylvia S."/>
        </authorList>
    </citation>
    <scope>NUCLEOTIDE SEQUENCE [LARGE SCALE GENOMIC DNA]</scope>
    <source>
        <strain evidence="6 7">HA7</strain>
    </source>
</reference>
<dbReference type="EMBL" id="CP025096">
    <property type="protein sequence ID" value="AUD03682.1"/>
    <property type="molecule type" value="Genomic_DNA"/>
</dbReference>
<dbReference type="SUPFAM" id="SSF49464">
    <property type="entry name" value="Carboxypeptidase regulatory domain-like"/>
    <property type="match status" value="1"/>
</dbReference>
<dbReference type="Gene3D" id="2.170.130.10">
    <property type="entry name" value="TonB-dependent receptor, plug domain"/>
    <property type="match status" value="1"/>
</dbReference>
<evidence type="ECO:0000256" key="1">
    <source>
        <dbReference type="ARBA" id="ARBA00004442"/>
    </source>
</evidence>
<dbReference type="Proteomes" id="UP000232883">
    <property type="component" value="Chromosome"/>
</dbReference>
<dbReference type="InterPro" id="IPR036942">
    <property type="entry name" value="Beta-barrel_TonB_sf"/>
</dbReference>
<feature type="signal peptide" evidence="4">
    <location>
        <begin position="1"/>
        <end position="19"/>
    </location>
</feature>
<dbReference type="OrthoDB" id="905812at2"/>
<feature type="domain" description="Outer membrane protein beta-barrel" evidence="5">
    <location>
        <begin position="380"/>
        <end position="776"/>
    </location>
</feature>
<gene>
    <name evidence="6" type="ORF">CWM47_18720</name>
</gene>
<proteinExistence type="predicted"/>
<dbReference type="InterPro" id="IPR008969">
    <property type="entry name" value="CarboxyPept-like_regulatory"/>
</dbReference>
<dbReference type="Pfam" id="PF14905">
    <property type="entry name" value="OMP_b-brl_3"/>
    <property type="match status" value="1"/>
</dbReference>
<keyword evidence="3" id="KW-0998">Cell outer membrane</keyword>
<name>A0A2K8Z1A3_9BACT</name>